<evidence type="ECO:0000313" key="6">
    <source>
        <dbReference type="EMBL" id="KIM34011.1"/>
    </source>
</evidence>
<sequence>MALQSPRSPIRDRSSSPQDSHDHRIRHLMSIQVRNFTPFPVRDAVTSSLAVTGPPPSDCVDDMELTLGRRRSRKISSNSLGTIRNLRTSSEFNRSDQTSPTLATDTPLGRPRASSRSIRKSIPTTYPHRPTRERAASSASLQSLAKLGLNKPRVSLSTEDTSPPTSPVLAILDEAELQTELEQVVASRLVETFLTLEPWTQEENKTVDHVPLASPSSPVSLNRFDDISSRIRSGSGPSRVTSPRSAAFKPTTPSKSHLNLDKSSRPASPSNLKGSTSRQGPSSILTQSPKTKRAEYAHSTSHALPTPAPSPPPGDMLSPTPFYISSFHRPSTNPSFTSLDPKHDFAAWTDLGSHRFKAFLWGTGGSNWGKTAGRDKAKERNPLQLVLDGSEEVSTESEWEVLASWDVDMDELVPLPTEYLSQISILASNTLVVRLSPNGDLYYLPGGQSNAPGTQAPISRPPSPNAGYSDTEVSYTATGTIRRGRRRSSVPLRVDLVNKTLRETRMKKSAGFGDLLKLVTLQSVISDTKVQLDEIIESCDRLLEDNPIGYLQREISQMQETIRSRTEARHAMRTKMAEGKGLLEEKRRQLAHRKGALDDAKNLLINQQEALQDLEEASSDQRQKHATLLASILPARTSALQTVATIYPIEPIEPRDLLFGILDLPLPIPIGVNDPAPPQTIPGNGTYNDEVMASALGFVAQVVNLVASYLGDAPVYPIVCQGSRSMIKDPISAMMGPRMFPLYVRGVDTYRFEYGVFLLNKNIEQLMAERNLQALDLRHTLPNLKNLLLTLTSGATIPLKSRSRRKTSIVPPSVIIPVSQNPPTPRSPSPSPAPSEQSSEGTSSQIEATLPTTPTASKIVLEPADSDSAEDNAASTATDSLSTIKKSFYSPLASFLRARYPTVRVTANSNPTPANVKVETVASASKAAPAPAPEREDADETATLRGSIRGKSRHSEDGDEDGTLVTPA</sequence>
<evidence type="ECO:0000256" key="4">
    <source>
        <dbReference type="SAM" id="Coils"/>
    </source>
</evidence>
<feature type="region of interest" description="Disordered" evidence="5">
    <location>
        <begin position="446"/>
        <end position="470"/>
    </location>
</feature>
<accession>A0A0C3BRB7</accession>
<evidence type="ECO:0000313" key="7">
    <source>
        <dbReference type="Proteomes" id="UP000054097"/>
    </source>
</evidence>
<dbReference type="GO" id="GO:0000149">
    <property type="term" value="F:SNARE binding"/>
    <property type="evidence" value="ECO:0007669"/>
    <property type="project" value="TreeGrafter"/>
</dbReference>
<feature type="compositionally biased region" description="Polar residues" evidence="5">
    <location>
        <begin position="75"/>
        <end position="104"/>
    </location>
</feature>
<feature type="compositionally biased region" description="Polar residues" evidence="5">
    <location>
        <begin position="840"/>
        <end position="855"/>
    </location>
</feature>
<feature type="compositionally biased region" description="Low complexity" evidence="5">
    <location>
        <begin position="810"/>
        <end position="819"/>
    </location>
</feature>
<feature type="compositionally biased region" description="Polar residues" evidence="5">
    <location>
        <begin position="265"/>
        <end position="289"/>
    </location>
</feature>
<dbReference type="GO" id="GO:0000323">
    <property type="term" value="C:lytic vacuole"/>
    <property type="evidence" value="ECO:0007669"/>
    <property type="project" value="TreeGrafter"/>
</dbReference>
<comment type="similarity">
    <text evidence="1">Belongs to the ATG14 family.</text>
</comment>
<feature type="region of interest" description="Disordered" evidence="5">
    <location>
        <begin position="1"/>
        <end position="22"/>
    </location>
</feature>
<dbReference type="GO" id="GO:0005768">
    <property type="term" value="C:endosome"/>
    <property type="evidence" value="ECO:0007669"/>
    <property type="project" value="TreeGrafter"/>
</dbReference>
<dbReference type="GO" id="GO:0032991">
    <property type="term" value="C:protein-containing complex"/>
    <property type="evidence" value="ECO:0007669"/>
    <property type="project" value="UniProtKB-ARBA"/>
</dbReference>
<feature type="compositionally biased region" description="Basic and acidic residues" evidence="5">
    <location>
        <begin position="9"/>
        <end position="22"/>
    </location>
</feature>
<dbReference type="STRING" id="933852.A0A0C3BRB7"/>
<dbReference type="OrthoDB" id="72772at2759"/>
<dbReference type="EMBL" id="KN824277">
    <property type="protein sequence ID" value="KIM34011.1"/>
    <property type="molecule type" value="Genomic_DNA"/>
</dbReference>
<dbReference type="PANTHER" id="PTHR15157">
    <property type="entry name" value="UV RADIATION RESISTANCE-ASSOCIATED GENE PROTEIN"/>
    <property type="match status" value="1"/>
</dbReference>
<keyword evidence="3 4" id="KW-0175">Coiled coil</keyword>
<proteinExistence type="inferred from homology"/>
<dbReference type="InterPro" id="IPR018791">
    <property type="entry name" value="UV_resistance/autophagy_Atg14"/>
</dbReference>
<feature type="region of interest" description="Disordered" evidence="5">
    <location>
        <begin position="70"/>
        <end position="140"/>
    </location>
</feature>
<feature type="compositionally biased region" description="Polar residues" evidence="5">
    <location>
        <begin position="447"/>
        <end position="457"/>
    </location>
</feature>
<feature type="region of interest" description="Disordered" evidence="5">
    <location>
        <begin position="810"/>
        <end position="855"/>
    </location>
</feature>
<dbReference type="PANTHER" id="PTHR15157:SF5">
    <property type="entry name" value="UV RADIATION RESISTANCE-ASSOCIATED GENE PROTEIN"/>
    <property type="match status" value="1"/>
</dbReference>
<dbReference type="AlphaFoldDB" id="A0A0C3BRB7"/>
<evidence type="ECO:0000256" key="2">
    <source>
        <dbReference type="ARBA" id="ARBA00013807"/>
    </source>
</evidence>
<evidence type="ECO:0000256" key="1">
    <source>
        <dbReference type="ARBA" id="ARBA00009574"/>
    </source>
</evidence>
<dbReference type="GO" id="GO:0035493">
    <property type="term" value="P:SNARE complex assembly"/>
    <property type="evidence" value="ECO:0007669"/>
    <property type="project" value="TreeGrafter"/>
</dbReference>
<protein>
    <recommendedName>
        <fullName evidence="2">Autophagy-related protein 14</fullName>
    </recommendedName>
</protein>
<evidence type="ECO:0000256" key="5">
    <source>
        <dbReference type="SAM" id="MobiDB-lite"/>
    </source>
</evidence>
<dbReference type="HOGENOM" id="CLU_011081_0_0_1"/>
<reference evidence="6 7" key="1">
    <citation type="submission" date="2014-04" db="EMBL/GenBank/DDBJ databases">
        <authorList>
            <consortium name="DOE Joint Genome Institute"/>
            <person name="Kuo A."/>
            <person name="Zuccaro A."/>
            <person name="Kohler A."/>
            <person name="Nagy L.G."/>
            <person name="Floudas D."/>
            <person name="Copeland A."/>
            <person name="Barry K.W."/>
            <person name="Cichocki N."/>
            <person name="Veneault-Fourrey C."/>
            <person name="LaButti K."/>
            <person name="Lindquist E.A."/>
            <person name="Lipzen A."/>
            <person name="Lundell T."/>
            <person name="Morin E."/>
            <person name="Murat C."/>
            <person name="Sun H."/>
            <person name="Tunlid A."/>
            <person name="Henrissat B."/>
            <person name="Grigoriev I.V."/>
            <person name="Hibbett D.S."/>
            <person name="Martin F."/>
            <person name="Nordberg H.P."/>
            <person name="Cantor M.N."/>
            <person name="Hua S.X."/>
        </authorList>
    </citation>
    <scope>NUCLEOTIDE SEQUENCE [LARGE SCALE GENOMIC DNA]</scope>
    <source>
        <strain evidence="6 7">MAFF 305830</strain>
    </source>
</reference>
<feature type="compositionally biased region" description="Low complexity" evidence="5">
    <location>
        <begin position="210"/>
        <end position="221"/>
    </location>
</feature>
<organism evidence="6 7">
    <name type="scientific">Serendipita vermifera MAFF 305830</name>
    <dbReference type="NCBI Taxonomy" id="933852"/>
    <lineage>
        <taxon>Eukaryota</taxon>
        <taxon>Fungi</taxon>
        <taxon>Dikarya</taxon>
        <taxon>Basidiomycota</taxon>
        <taxon>Agaricomycotina</taxon>
        <taxon>Agaricomycetes</taxon>
        <taxon>Sebacinales</taxon>
        <taxon>Serendipitaceae</taxon>
        <taxon>Serendipita</taxon>
    </lineage>
</organism>
<feature type="coiled-coil region" evidence="4">
    <location>
        <begin position="597"/>
        <end position="624"/>
    </location>
</feature>
<dbReference type="Proteomes" id="UP000054097">
    <property type="component" value="Unassembled WGS sequence"/>
</dbReference>
<feature type="region of interest" description="Disordered" evidence="5">
    <location>
        <begin position="921"/>
        <end position="968"/>
    </location>
</feature>
<reference evidence="7" key="2">
    <citation type="submission" date="2015-01" db="EMBL/GenBank/DDBJ databases">
        <title>Evolutionary Origins and Diversification of the Mycorrhizal Mutualists.</title>
        <authorList>
            <consortium name="DOE Joint Genome Institute"/>
            <consortium name="Mycorrhizal Genomics Consortium"/>
            <person name="Kohler A."/>
            <person name="Kuo A."/>
            <person name="Nagy L.G."/>
            <person name="Floudas D."/>
            <person name="Copeland A."/>
            <person name="Barry K.W."/>
            <person name="Cichocki N."/>
            <person name="Veneault-Fourrey C."/>
            <person name="LaButti K."/>
            <person name="Lindquist E.A."/>
            <person name="Lipzen A."/>
            <person name="Lundell T."/>
            <person name="Morin E."/>
            <person name="Murat C."/>
            <person name="Riley R."/>
            <person name="Ohm R."/>
            <person name="Sun H."/>
            <person name="Tunlid A."/>
            <person name="Henrissat B."/>
            <person name="Grigoriev I.V."/>
            <person name="Hibbett D.S."/>
            <person name="Martin F."/>
        </authorList>
    </citation>
    <scope>NUCLEOTIDE SEQUENCE [LARGE SCALE GENOMIC DNA]</scope>
    <source>
        <strain evidence="7">MAFF 305830</strain>
    </source>
</reference>
<feature type="compositionally biased region" description="Pro residues" evidence="5">
    <location>
        <begin position="820"/>
        <end position="833"/>
    </location>
</feature>
<evidence type="ECO:0000256" key="3">
    <source>
        <dbReference type="ARBA" id="ARBA00023054"/>
    </source>
</evidence>
<dbReference type="Pfam" id="PF10186">
    <property type="entry name" value="ATG14"/>
    <property type="match status" value="1"/>
</dbReference>
<keyword evidence="7" id="KW-1185">Reference proteome</keyword>
<gene>
    <name evidence="6" type="ORF">M408DRAFT_325552</name>
</gene>
<feature type="region of interest" description="Disordered" evidence="5">
    <location>
        <begin position="228"/>
        <end position="321"/>
    </location>
</feature>
<feature type="region of interest" description="Disordered" evidence="5">
    <location>
        <begin position="204"/>
        <end position="223"/>
    </location>
</feature>
<name>A0A0C3BRB7_SERVB</name>